<feature type="transmembrane region" description="Helical" evidence="1">
    <location>
        <begin position="12"/>
        <end position="33"/>
    </location>
</feature>
<gene>
    <name evidence="3" type="ORF">FKG95_17510</name>
</gene>
<protein>
    <submittedName>
        <fullName evidence="3">Serine hydrolase</fullName>
    </submittedName>
</protein>
<dbReference type="InterPro" id="IPR012338">
    <property type="entry name" value="Beta-lactam/transpept-like"/>
</dbReference>
<keyword evidence="3" id="KW-0378">Hydrolase</keyword>
<sequence length="405" mass="45170">MLSRKLFQNRILVKIWVVILGAVILIGVTKVFLVKAEADAGQALRLTPSATQLPGWDPQGLDEVFAYAATLSTDALVIVTEGQTLGAFGKIEVPYHVHSIRKVFLSALVGQHIGAGAGRIRLEATLQELMIDDSPQPLSPVQRTVTVRHLLKSVSGINHPAAAEAGLTAEKNRRLGERENLPGKVWAYNNWDYNALTTVFEKRTAMSVAEAFDLGIAQPLAMQDYVREDVSYLEAPERSRHKAAMFHMSARDLARFGQLYLDKGVLESRRILSDSWIERITAEAVDTGDRGLRSRHGYLWWIPDADSGLPAASFWAWGFGQQALLIIPEWRSVIVHLSDTTEFRRRFFGLIQDDGLEPQAALEKLIVLCREPVEETAVFCAKDRFVSRSEFAELLRVIANARAEK</sequence>
<evidence type="ECO:0000313" key="3">
    <source>
        <dbReference type="EMBL" id="TQV78365.1"/>
    </source>
</evidence>
<reference evidence="3 4" key="1">
    <citation type="submission" date="2019-06" db="EMBL/GenBank/DDBJ databases">
        <title>Whole genome sequence for Rhodospirillaceae sp. R148.</title>
        <authorList>
            <person name="Wang G."/>
        </authorList>
    </citation>
    <scope>NUCLEOTIDE SEQUENCE [LARGE SCALE GENOMIC DNA]</scope>
    <source>
        <strain evidence="3 4">R148</strain>
    </source>
</reference>
<dbReference type="RefSeq" id="WP_142897699.1">
    <property type="nucleotide sequence ID" value="NZ_ML660057.1"/>
</dbReference>
<dbReference type="EMBL" id="VHSH01000006">
    <property type="protein sequence ID" value="TQV78365.1"/>
    <property type="molecule type" value="Genomic_DNA"/>
</dbReference>
<dbReference type="InterPro" id="IPR001466">
    <property type="entry name" value="Beta-lactam-related"/>
</dbReference>
<dbReference type="Gene3D" id="3.40.710.10">
    <property type="entry name" value="DD-peptidase/beta-lactamase superfamily"/>
    <property type="match status" value="1"/>
</dbReference>
<name>A0A545TM95_9PROT</name>
<keyword evidence="1" id="KW-0472">Membrane</keyword>
<evidence type="ECO:0000313" key="4">
    <source>
        <dbReference type="Proteomes" id="UP000315252"/>
    </source>
</evidence>
<dbReference type="AlphaFoldDB" id="A0A545TM95"/>
<dbReference type="Proteomes" id="UP000315252">
    <property type="component" value="Unassembled WGS sequence"/>
</dbReference>
<evidence type="ECO:0000259" key="2">
    <source>
        <dbReference type="Pfam" id="PF00144"/>
    </source>
</evidence>
<accession>A0A545TM95</accession>
<dbReference type="SUPFAM" id="SSF56601">
    <property type="entry name" value="beta-lactamase/transpeptidase-like"/>
    <property type="match status" value="1"/>
</dbReference>
<feature type="domain" description="Beta-lactamase-related" evidence="2">
    <location>
        <begin position="94"/>
        <end position="342"/>
    </location>
</feature>
<evidence type="ECO:0000256" key="1">
    <source>
        <dbReference type="SAM" id="Phobius"/>
    </source>
</evidence>
<organism evidence="3 4">
    <name type="scientific">Denitrobaculum tricleocarpae</name>
    <dbReference type="NCBI Taxonomy" id="2591009"/>
    <lineage>
        <taxon>Bacteria</taxon>
        <taxon>Pseudomonadati</taxon>
        <taxon>Pseudomonadota</taxon>
        <taxon>Alphaproteobacteria</taxon>
        <taxon>Rhodospirillales</taxon>
        <taxon>Rhodospirillaceae</taxon>
        <taxon>Denitrobaculum</taxon>
    </lineage>
</organism>
<keyword evidence="1" id="KW-1133">Transmembrane helix</keyword>
<comment type="caution">
    <text evidence="3">The sequence shown here is derived from an EMBL/GenBank/DDBJ whole genome shotgun (WGS) entry which is preliminary data.</text>
</comment>
<keyword evidence="4" id="KW-1185">Reference proteome</keyword>
<keyword evidence="1" id="KW-0812">Transmembrane</keyword>
<dbReference type="Pfam" id="PF00144">
    <property type="entry name" value="Beta-lactamase"/>
    <property type="match status" value="1"/>
</dbReference>
<dbReference type="PANTHER" id="PTHR43283:SF7">
    <property type="entry name" value="BETA-LACTAMASE-RELATED DOMAIN-CONTAINING PROTEIN"/>
    <property type="match status" value="1"/>
</dbReference>
<proteinExistence type="predicted"/>
<dbReference type="InterPro" id="IPR050789">
    <property type="entry name" value="Diverse_Enzym_Activities"/>
</dbReference>
<dbReference type="GO" id="GO:0016787">
    <property type="term" value="F:hydrolase activity"/>
    <property type="evidence" value="ECO:0007669"/>
    <property type="project" value="UniProtKB-KW"/>
</dbReference>
<dbReference type="OrthoDB" id="9814204at2"/>
<dbReference type="PANTHER" id="PTHR43283">
    <property type="entry name" value="BETA-LACTAMASE-RELATED"/>
    <property type="match status" value="1"/>
</dbReference>